<comment type="caution">
    <text evidence="15">The sequence shown here is derived from an EMBL/GenBank/DDBJ whole genome shotgun (WGS) entry which is preliminary data.</text>
</comment>
<dbReference type="InterPro" id="IPR000873">
    <property type="entry name" value="AMP-dep_synth/lig_dom"/>
</dbReference>
<dbReference type="EC" id="2.6.1.76" evidence="5"/>
<dbReference type="InterPro" id="IPR042099">
    <property type="entry name" value="ANL_N_sf"/>
</dbReference>
<protein>
    <recommendedName>
        <fullName evidence="6">Diaminobutyrate--2-oxoglutarate transaminase</fullName>
        <ecNumber evidence="5">2.6.1.76</ecNumber>
    </recommendedName>
    <alternativeName>
        <fullName evidence="11">DABA aminotransferase</fullName>
    </alternativeName>
    <alternativeName>
        <fullName evidence="12">Diaminobutyrate--2-oxoglutarate aminotransferase</fullName>
    </alternativeName>
    <alternativeName>
        <fullName evidence="10">L-2,4-diaminobutyric acid transaminase</fullName>
    </alternativeName>
</protein>
<comment type="similarity">
    <text evidence="4">Belongs to the class-III pyridoxal-phosphate-dependent aminotransferase family.</text>
</comment>
<dbReference type="InterPro" id="IPR015421">
    <property type="entry name" value="PyrdxlP-dep_Trfase_major"/>
</dbReference>
<reference evidence="15 16" key="1">
    <citation type="submission" date="2016-12" db="EMBL/GenBank/DDBJ databases">
        <title>The draft genome sequence of Actinophytocola xinjiangensis.</title>
        <authorList>
            <person name="Wang W."/>
            <person name="Yuan L."/>
        </authorList>
    </citation>
    <scope>NUCLEOTIDE SEQUENCE [LARGE SCALE GENOMIC DNA]</scope>
    <source>
        <strain evidence="15 16">CGMCC 4.4663</strain>
    </source>
</reference>
<gene>
    <name evidence="15" type="ORF">BLA60_27685</name>
</gene>
<dbReference type="Proteomes" id="UP000185696">
    <property type="component" value="Unassembled WGS sequence"/>
</dbReference>
<organism evidence="15 16">
    <name type="scientific">Actinophytocola xinjiangensis</name>
    <dbReference type="NCBI Taxonomy" id="485602"/>
    <lineage>
        <taxon>Bacteria</taxon>
        <taxon>Bacillati</taxon>
        <taxon>Actinomycetota</taxon>
        <taxon>Actinomycetes</taxon>
        <taxon>Pseudonocardiales</taxon>
        <taxon>Pseudonocardiaceae</taxon>
    </lineage>
</organism>
<dbReference type="SUPFAM" id="SSF56801">
    <property type="entry name" value="Acetyl-CoA synthetase-like"/>
    <property type="match status" value="1"/>
</dbReference>
<dbReference type="GO" id="GO:0045303">
    <property type="term" value="F:diaminobutyrate-2-oxoglutarate transaminase activity"/>
    <property type="evidence" value="ECO:0007669"/>
    <property type="project" value="UniProtKB-EC"/>
</dbReference>
<dbReference type="PANTHER" id="PTHR43552:SF1">
    <property type="entry name" value="DIAMINOBUTYRATE--2-OXOGLUTARATE AMINOTRANSFERASE"/>
    <property type="match status" value="1"/>
</dbReference>
<keyword evidence="16" id="KW-1185">Reference proteome</keyword>
<dbReference type="InterPro" id="IPR049704">
    <property type="entry name" value="Aminotrans_3_PPA_site"/>
</dbReference>
<dbReference type="PANTHER" id="PTHR43552">
    <property type="entry name" value="DIAMINOBUTYRATE--2-OXOGLUTARATE AMINOTRANSFERASE"/>
    <property type="match status" value="1"/>
</dbReference>
<dbReference type="NCBIfam" id="TIGR00709">
    <property type="entry name" value="dat"/>
    <property type="match status" value="1"/>
</dbReference>
<dbReference type="Pfam" id="PF00501">
    <property type="entry name" value="AMP-binding"/>
    <property type="match status" value="1"/>
</dbReference>
<keyword evidence="9" id="KW-0663">Pyridoxal phosphate</keyword>
<dbReference type="InterPro" id="IPR015424">
    <property type="entry name" value="PyrdxlP-dep_Trfase"/>
</dbReference>
<keyword evidence="8" id="KW-0808">Transferase</keyword>
<evidence type="ECO:0000256" key="2">
    <source>
        <dbReference type="ARBA" id="ARBA00002189"/>
    </source>
</evidence>
<evidence type="ECO:0000256" key="6">
    <source>
        <dbReference type="ARBA" id="ARBA00014798"/>
    </source>
</evidence>
<dbReference type="GO" id="GO:0030170">
    <property type="term" value="F:pyridoxal phosphate binding"/>
    <property type="evidence" value="ECO:0007669"/>
    <property type="project" value="InterPro"/>
</dbReference>
<evidence type="ECO:0000259" key="14">
    <source>
        <dbReference type="Pfam" id="PF00501"/>
    </source>
</evidence>
<keyword evidence="7" id="KW-0032">Aminotransferase</keyword>
<dbReference type="EMBL" id="MSIF01000016">
    <property type="protein sequence ID" value="OLF07355.1"/>
    <property type="molecule type" value="Genomic_DNA"/>
</dbReference>
<dbReference type="AlphaFoldDB" id="A0A7Z0WKU3"/>
<comment type="function">
    <text evidence="2">Catalyzes reversively the conversion of L-aspartate beta-semialdehyde (ASA) to L-2,4-diaminobutyrate (DABA) by transamination with L-glutamate.</text>
</comment>
<evidence type="ECO:0000256" key="4">
    <source>
        <dbReference type="ARBA" id="ARBA00008954"/>
    </source>
</evidence>
<dbReference type="PROSITE" id="PS00600">
    <property type="entry name" value="AA_TRANSFER_CLASS_3"/>
    <property type="match status" value="1"/>
</dbReference>
<dbReference type="InterPro" id="IPR005814">
    <property type="entry name" value="Aminotrans_3"/>
</dbReference>
<evidence type="ECO:0000256" key="13">
    <source>
        <dbReference type="ARBA" id="ARBA00049111"/>
    </source>
</evidence>
<evidence type="ECO:0000313" key="16">
    <source>
        <dbReference type="Proteomes" id="UP000185696"/>
    </source>
</evidence>
<dbReference type="CDD" id="cd00610">
    <property type="entry name" value="OAT_like"/>
    <property type="match status" value="1"/>
</dbReference>
<dbReference type="InterPro" id="IPR015422">
    <property type="entry name" value="PyrdxlP-dep_Trfase_small"/>
</dbReference>
<dbReference type="Gene3D" id="3.40.640.10">
    <property type="entry name" value="Type I PLP-dependent aspartate aminotransferase-like (Major domain)"/>
    <property type="match status" value="1"/>
</dbReference>
<evidence type="ECO:0000256" key="8">
    <source>
        <dbReference type="ARBA" id="ARBA00022679"/>
    </source>
</evidence>
<evidence type="ECO:0000256" key="5">
    <source>
        <dbReference type="ARBA" id="ARBA00013155"/>
    </source>
</evidence>
<dbReference type="Gene3D" id="3.40.50.12780">
    <property type="entry name" value="N-terminal domain of ligase-like"/>
    <property type="match status" value="1"/>
</dbReference>
<evidence type="ECO:0000256" key="12">
    <source>
        <dbReference type="ARBA" id="ARBA00031476"/>
    </source>
</evidence>
<proteinExistence type="inferred from homology"/>
<accession>A0A7Z0WKU3</accession>
<comment type="pathway">
    <text evidence="3">Amine and polyamine biosynthesis; ectoine biosynthesis; L-ectoine from L-aspartate 4-semialdehyde: step 1/3.</text>
</comment>
<evidence type="ECO:0000256" key="7">
    <source>
        <dbReference type="ARBA" id="ARBA00022576"/>
    </source>
</evidence>
<dbReference type="InterPro" id="IPR004637">
    <property type="entry name" value="Dat"/>
</dbReference>
<evidence type="ECO:0000256" key="11">
    <source>
        <dbReference type="ARBA" id="ARBA00030665"/>
    </source>
</evidence>
<dbReference type="SUPFAM" id="SSF53383">
    <property type="entry name" value="PLP-dependent transferases"/>
    <property type="match status" value="1"/>
</dbReference>
<evidence type="ECO:0000256" key="1">
    <source>
        <dbReference type="ARBA" id="ARBA00001933"/>
    </source>
</evidence>
<dbReference type="Pfam" id="PF00202">
    <property type="entry name" value="Aminotran_3"/>
    <property type="match status" value="1"/>
</dbReference>
<sequence>MVRTAIPGPRGAALLASQSQRESNARAYPRNLPIAVARARGCFVEDVDGNVFVDFLSGAGVVSLGHSHPELVATAKAQLDEFVHGLDLPTEAKDEFVSAQLRMLPAGMRDHMRIQFCGPTGANAVDAAIKLCKTATGRGDVVVFSGAFHGSSTAALSMTGWVGQKERIANPMPGVHFFPYSYCARCPLSLDPDTCATNCVAVLENQLRDTHGGIATPAAVVLELVQGEGGVIPARPEFVTRIRELTRELDIPLVVDEVQTGCGRTGDWFAFERYGIEPDVVVASKALSGVGLPAAVIIYDERLDVWAPGAHSGTFRGNQLAFATGVEAIRIIERDGVLDDVRARGEQVRRRLSGLPARHRHVFDVRGTGLMWGIELADPRTGEPRGDLAREAQRRCLDRGLILETGGRAGAVLRLLPPLVVTEDVLDTALDIVEDALAAVTPDPTVKARIPLETTESVSAPPAAGPLLARAARMPSLRAKYGPATEWADVPVLSKDELNTAIEELLSGEPDGRGGAYVYASGGTISEPRLSLIPGDMFVPDILAHWQPLDPHDVVVNLFTPGRLWSAHYFYNAVAAASGAAVVPFGGLADDELDSWIDFFQAQGCTALAATPTTLKRLLLHLGHSGRTWPALRKLLWVGEKFDDATSALVAKHLPEAEVWGLYGSTETWVIGWNTPLCRPDTVHPLPYQYVELRDGAILITNTHERCVNPLLRYQVGDVGEFVDCPCGRPAAALRVLGRVDSYFKFLNQLISPEELVGLACGIDDVLDAQLALLAPGTTAERLVLNVRSTSDSRPGLPDRVRSHVLAGHLGLGYVVSDAPAAFEVGVVDELASNDRTAKTPLLVITR</sequence>
<feature type="domain" description="AMP-dependent synthetase/ligase" evidence="14">
    <location>
        <begin position="542"/>
        <end position="693"/>
    </location>
</feature>
<evidence type="ECO:0000256" key="10">
    <source>
        <dbReference type="ARBA" id="ARBA00029744"/>
    </source>
</evidence>
<dbReference type="Gene3D" id="3.90.1150.10">
    <property type="entry name" value="Aspartate Aminotransferase, domain 1"/>
    <property type="match status" value="1"/>
</dbReference>
<evidence type="ECO:0000256" key="3">
    <source>
        <dbReference type="ARBA" id="ARBA00004946"/>
    </source>
</evidence>
<evidence type="ECO:0000256" key="9">
    <source>
        <dbReference type="ARBA" id="ARBA00022898"/>
    </source>
</evidence>
<comment type="catalytic activity">
    <reaction evidence="13">
        <text>L-2,4-diaminobutanoate + 2-oxoglutarate = L-aspartate 4-semialdehyde + L-glutamate</text>
        <dbReference type="Rhea" id="RHEA:11160"/>
        <dbReference type="ChEBI" id="CHEBI:16810"/>
        <dbReference type="ChEBI" id="CHEBI:29985"/>
        <dbReference type="ChEBI" id="CHEBI:58761"/>
        <dbReference type="ChEBI" id="CHEBI:537519"/>
        <dbReference type="EC" id="2.6.1.76"/>
    </reaction>
</comment>
<comment type="cofactor">
    <cofactor evidence="1">
        <name>pyridoxal 5'-phosphate</name>
        <dbReference type="ChEBI" id="CHEBI:597326"/>
    </cofactor>
</comment>
<evidence type="ECO:0000313" key="15">
    <source>
        <dbReference type="EMBL" id="OLF07355.1"/>
    </source>
</evidence>
<name>A0A7Z0WKU3_9PSEU</name>